<dbReference type="GeneID" id="65096810"/>
<feature type="transmembrane region" description="Helical" evidence="6">
    <location>
        <begin position="412"/>
        <end position="435"/>
    </location>
</feature>
<keyword evidence="2" id="KW-0813">Transport</keyword>
<protein>
    <submittedName>
        <fullName evidence="8">MFS transporter</fullName>
    </submittedName>
</protein>
<feature type="transmembrane region" description="Helical" evidence="6">
    <location>
        <begin position="38"/>
        <end position="60"/>
    </location>
</feature>
<feature type="transmembrane region" description="Helical" evidence="6">
    <location>
        <begin position="96"/>
        <end position="115"/>
    </location>
</feature>
<feature type="transmembrane region" description="Helical" evidence="6">
    <location>
        <begin position="66"/>
        <end position="84"/>
    </location>
</feature>
<evidence type="ECO:0000313" key="9">
    <source>
        <dbReference type="Proteomes" id="UP000680656"/>
    </source>
</evidence>
<dbReference type="PROSITE" id="PS50850">
    <property type="entry name" value="MFS"/>
    <property type="match status" value="1"/>
</dbReference>
<dbReference type="Gene3D" id="1.20.1250.20">
    <property type="entry name" value="MFS general substrate transporter like domains"/>
    <property type="match status" value="2"/>
</dbReference>
<feature type="transmembrane region" description="Helical" evidence="6">
    <location>
        <begin position="276"/>
        <end position="305"/>
    </location>
</feature>
<dbReference type="GO" id="GO:0022857">
    <property type="term" value="F:transmembrane transporter activity"/>
    <property type="evidence" value="ECO:0007669"/>
    <property type="project" value="InterPro"/>
</dbReference>
<evidence type="ECO:0000259" key="7">
    <source>
        <dbReference type="PROSITE" id="PS50850"/>
    </source>
</evidence>
<feature type="transmembrane region" description="Helical" evidence="6">
    <location>
        <begin position="154"/>
        <end position="178"/>
    </location>
</feature>
<accession>A0A8E7B395</accession>
<feature type="transmembrane region" description="Helical" evidence="6">
    <location>
        <begin position="376"/>
        <end position="400"/>
    </location>
</feature>
<feature type="transmembrane region" description="Helical" evidence="6">
    <location>
        <begin position="441"/>
        <end position="462"/>
    </location>
</feature>
<proteinExistence type="predicted"/>
<dbReference type="PANTHER" id="PTHR23511">
    <property type="entry name" value="SYNAPTIC VESICLE GLYCOPROTEIN 2"/>
    <property type="match status" value="1"/>
</dbReference>
<gene>
    <name evidence="8" type="ORF">KHC33_06460</name>
</gene>
<keyword evidence="3 6" id="KW-0812">Transmembrane</keyword>
<dbReference type="RefSeq" id="WP_214420903.1">
    <property type="nucleotide sequence ID" value="NZ_CP075546.1"/>
</dbReference>
<dbReference type="InterPro" id="IPR036259">
    <property type="entry name" value="MFS_trans_sf"/>
</dbReference>
<reference evidence="8 9" key="1">
    <citation type="submission" date="2021-05" db="EMBL/GenBank/DDBJ databases">
        <title>A novel Methanospirillum isolate from a pyrite-forming mixed culture.</title>
        <authorList>
            <person name="Bunk B."/>
            <person name="Sproer C."/>
            <person name="Spring S."/>
            <person name="Pester M."/>
        </authorList>
    </citation>
    <scope>NUCLEOTIDE SEQUENCE [LARGE SCALE GENOMIC DNA]</scope>
    <source>
        <strain evidence="8 9">J.3.6.1-F.2.7.3</strain>
    </source>
</reference>
<organism evidence="8 9">
    <name type="scientific">Methanospirillum purgamenti</name>
    <dbReference type="NCBI Taxonomy" id="2834276"/>
    <lineage>
        <taxon>Archaea</taxon>
        <taxon>Methanobacteriati</taxon>
        <taxon>Methanobacteriota</taxon>
        <taxon>Stenosarchaea group</taxon>
        <taxon>Methanomicrobia</taxon>
        <taxon>Methanomicrobiales</taxon>
        <taxon>Methanospirillaceae</taxon>
        <taxon>Methanospirillum</taxon>
    </lineage>
</organism>
<dbReference type="InterPro" id="IPR005829">
    <property type="entry name" value="Sugar_transporter_CS"/>
</dbReference>
<dbReference type="Pfam" id="PF00083">
    <property type="entry name" value="Sugar_tr"/>
    <property type="match status" value="1"/>
</dbReference>
<keyword evidence="9" id="KW-1185">Reference proteome</keyword>
<dbReference type="PROSITE" id="PS00217">
    <property type="entry name" value="SUGAR_TRANSPORT_2"/>
    <property type="match status" value="1"/>
</dbReference>
<comment type="subcellular location">
    <subcellularLocation>
        <location evidence="1">Membrane</location>
        <topology evidence="1">Multi-pass membrane protein</topology>
    </subcellularLocation>
</comment>
<evidence type="ECO:0000313" key="8">
    <source>
        <dbReference type="EMBL" id="QVV90129.1"/>
    </source>
</evidence>
<feature type="transmembrane region" description="Helical" evidence="6">
    <location>
        <begin position="351"/>
        <end position="370"/>
    </location>
</feature>
<dbReference type="KEGG" id="mrtj:KHC33_06460"/>
<dbReference type="SUPFAM" id="SSF103473">
    <property type="entry name" value="MFS general substrate transporter"/>
    <property type="match status" value="1"/>
</dbReference>
<keyword evidence="4 6" id="KW-1133">Transmembrane helix</keyword>
<feature type="transmembrane region" description="Helical" evidence="6">
    <location>
        <begin position="184"/>
        <end position="203"/>
    </location>
</feature>
<evidence type="ECO:0000256" key="6">
    <source>
        <dbReference type="SAM" id="Phobius"/>
    </source>
</evidence>
<evidence type="ECO:0000256" key="4">
    <source>
        <dbReference type="ARBA" id="ARBA00022989"/>
    </source>
</evidence>
<name>A0A8E7B395_9EURY</name>
<feature type="transmembrane region" description="Helical" evidence="6">
    <location>
        <begin position="317"/>
        <end position="339"/>
    </location>
</feature>
<dbReference type="InterPro" id="IPR005828">
    <property type="entry name" value="MFS_sugar_transport-like"/>
</dbReference>
<feature type="transmembrane region" description="Helical" evidence="6">
    <location>
        <begin position="121"/>
        <end position="142"/>
    </location>
</feature>
<evidence type="ECO:0000256" key="3">
    <source>
        <dbReference type="ARBA" id="ARBA00022692"/>
    </source>
</evidence>
<dbReference type="PANTHER" id="PTHR23511:SF34">
    <property type="entry name" value="SYNAPTIC VESICLE GLYCOPROTEIN 2"/>
    <property type="match status" value="1"/>
</dbReference>
<dbReference type="EMBL" id="CP075546">
    <property type="protein sequence ID" value="QVV90129.1"/>
    <property type="molecule type" value="Genomic_DNA"/>
</dbReference>
<evidence type="ECO:0000256" key="2">
    <source>
        <dbReference type="ARBA" id="ARBA00022448"/>
    </source>
</evidence>
<sequence>MSLNSPAGIDQSALTCLLDDACFTKKHRKIWFLSSMGILLDGFDLFVLSVALPLIIHYFGASALEAGLIGAAATLGAIAGSIIGGRLTDKYGRKKIFLLDLGLFVIAAICCGMAWSVESLILFRFILGLGVGADYPICASYVSEFMPKNIRGRMLIGAFSFQAVGIFLAAAIGLLILVLYPNELAWRFMLLVGAIPATIILVARRDIPESARWHMKRGETTDAIRIICKTLHDLPGAMKDCISQFRISHSSINEKPDVKSQPYSVLFSKEMRKRTILVTVPWFLMDVVFYGIGIFTPLLLAAMAFEGSGTNFIADDILATEGTAFLDIFLIIGFILNIILIERLGRMKLQIIGFTGMAVGLGILIIGSLYNSTMIGLLFVGFAIYNLLMNMGPNATTFVLPAELYPTEMRATAHGFAAGIAKLGAALGIILVPILKEGWGIPVTLGVMLGLVLLALIITFLCRIETTGRSLEDITE</sequence>
<dbReference type="InterPro" id="IPR020846">
    <property type="entry name" value="MFS_dom"/>
</dbReference>
<evidence type="ECO:0000256" key="1">
    <source>
        <dbReference type="ARBA" id="ARBA00004141"/>
    </source>
</evidence>
<dbReference type="GO" id="GO:0016020">
    <property type="term" value="C:membrane"/>
    <property type="evidence" value="ECO:0007669"/>
    <property type="project" value="UniProtKB-SubCell"/>
</dbReference>
<dbReference type="AlphaFoldDB" id="A0A8E7B395"/>
<feature type="domain" description="Major facilitator superfamily (MFS) profile" evidence="7">
    <location>
        <begin position="30"/>
        <end position="467"/>
    </location>
</feature>
<dbReference type="Proteomes" id="UP000680656">
    <property type="component" value="Chromosome"/>
</dbReference>
<evidence type="ECO:0000256" key="5">
    <source>
        <dbReference type="ARBA" id="ARBA00023136"/>
    </source>
</evidence>
<keyword evidence="5 6" id="KW-0472">Membrane</keyword>